<dbReference type="GeneID" id="66072092"/>
<dbReference type="KEGG" id="more:E1B28_003016"/>
<gene>
    <name evidence="2" type="ORF">E1B28_003016</name>
</gene>
<evidence type="ECO:0000313" key="2">
    <source>
        <dbReference type="EMBL" id="KAG7085455.1"/>
    </source>
</evidence>
<dbReference type="AlphaFoldDB" id="A0A9P7RKU8"/>
<dbReference type="RefSeq" id="XP_043001926.1">
    <property type="nucleotide sequence ID" value="XM_043159972.1"/>
</dbReference>
<dbReference type="EMBL" id="CM032191">
    <property type="protein sequence ID" value="KAG7085455.1"/>
    <property type="molecule type" value="Genomic_DNA"/>
</dbReference>
<protein>
    <submittedName>
        <fullName evidence="2">Uncharacterized protein</fullName>
    </submittedName>
</protein>
<sequence length="215" mass="24288">MMDLQEDDWSWGSDGSQQAQNELNQPDQQNLPSDELEEEEPQSPHACNQLGHQDNFFTLVSDSDVALLTAFEGDDSFRRPAFNESPKVQLAYLHAAIGNVYEGLTIKQSENSFQHYPQLSVNCWSPPRSPSANAVITQYYVCPACWKYHSPAEVEELKSPICIVSRFNGVVFDETQNRKGQRKHEPCLVISHTSIIETLQGFFMCPGFATKIRDS</sequence>
<evidence type="ECO:0000313" key="3">
    <source>
        <dbReference type="Proteomes" id="UP001049176"/>
    </source>
</evidence>
<dbReference type="Proteomes" id="UP001049176">
    <property type="component" value="Chromosome 11"/>
</dbReference>
<proteinExistence type="predicted"/>
<dbReference type="OrthoDB" id="3248986at2759"/>
<reference evidence="2" key="1">
    <citation type="journal article" date="2021" name="Genome Biol. Evol.">
        <title>The assembled and annotated genome of the fairy-ring fungus Marasmius oreades.</title>
        <authorList>
            <person name="Hiltunen M."/>
            <person name="Ament-Velasquez S.L."/>
            <person name="Johannesson H."/>
        </authorList>
    </citation>
    <scope>NUCLEOTIDE SEQUENCE</scope>
    <source>
        <strain evidence="2">03SP1</strain>
    </source>
</reference>
<organism evidence="2 3">
    <name type="scientific">Marasmius oreades</name>
    <name type="common">fairy-ring Marasmius</name>
    <dbReference type="NCBI Taxonomy" id="181124"/>
    <lineage>
        <taxon>Eukaryota</taxon>
        <taxon>Fungi</taxon>
        <taxon>Dikarya</taxon>
        <taxon>Basidiomycota</taxon>
        <taxon>Agaricomycotina</taxon>
        <taxon>Agaricomycetes</taxon>
        <taxon>Agaricomycetidae</taxon>
        <taxon>Agaricales</taxon>
        <taxon>Marasmiineae</taxon>
        <taxon>Marasmiaceae</taxon>
        <taxon>Marasmius</taxon>
    </lineage>
</organism>
<feature type="region of interest" description="Disordered" evidence="1">
    <location>
        <begin position="1"/>
        <end position="48"/>
    </location>
</feature>
<evidence type="ECO:0000256" key="1">
    <source>
        <dbReference type="SAM" id="MobiDB-lite"/>
    </source>
</evidence>
<feature type="compositionally biased region" description="Polar residues" evidence="1">
    <location>
        <begin position="13"/>
        <end position="32"/>
    </location>
</feature>
<keyword evidence="3" id="KW-1185">Reference proteome</keyword>
<name>A0A9P7RKU8_9AGAR</name>
<comment type="caution">
    <text evidence="2">The sequence shown here is derived from an EMBL/GenBank/DDBJ whole genome shotgun (WGS) entry which is preliminary data.</text>
</comment>
<accession>A0A9P7RKU8</accession>